<dbReference type="Proteomes" id="UP001145109">
    <property type="component" value="Unassembled WGS sequence"/>
</dbReference>
<dbReference type="AlphaFoldDB" id="A0AA37V580"/>
<gene>
    <name evidence="1" type="ORF">comes_29980</name>
</gene>
<reference evidence="1" key="2">
    <citation type="submission" date="2022-11" db="EMBL/GenBank/DDBJ databases">
        <title>Draft genome sequence of Coprococcus comes strain 31264.</title>
        <authorList>
            <person name="Hisatomi A."/>
            <person name="Ohkuma M."/>
            <person name="Sakamoto M."/>
        </authorList>
    </citation>
    <scope>NUCLEOTIDE SEQUENCE</scope>
    <source>
        <strain evidence="1">JCM 31264</strain>
    </source>
</reference>
<dbReference type="RefSeq" id="WP_055249512.1">
    <property type="nucleotide sequence ID" value="NZ_BSCI01000028.1"/>
</dbReference>
<evidence type="ECO:0000313" key="2">
    <source>
        <dbReference type="Proteomes" id="UP001145109"/>
    </source>
</evidence>
<dbReference type="EMBL" id="BSCI01000028">
    <property type="protein sequence ID" value="GLG88450.1"/>
    <property type="molecule type" value="Genomic_DNA"/>
</dbReference>
<proteinExistence type="predicted"/>
<accession>A0AA37V580</accession>
<organism evidence="1 2">
    <name type="scientific">Coprococcus comes</name>
    <dbReference type="NCBI Taxonomy" id="410072"/>
    <lineage>
        <taxon>Bacteria</taxon>
        <taxon>Bacillati</taxon>
        <taxon>Bacillota</taxon>
        <taxon>Clostridia</taxon>
        <taxon>Lachnospirales</taxon>
        <taxon>Lachnospiraceae</taxon>
        <taxon>Coprococcus</taxon>
    </lineage>
</organism>
<reference evidence="1" key="1">
    <citation type="submission" date="2022-09" db="EMBL/GenBank/DDBJ databases">
        <title>Draft genome sequence of Coprococcus comes strain 31264.</title>
        <authorList>
            <person name="Atsushi H."/>
            <person name="Moriya O."/>
            <person name="Mitsuo S."/>
        </authorList>
    </citation>
    <scope>NUCLEOTIDE SEQUENCE</scope>
    <source>
        <strain evidence="1">JCM 31264</strain>
    </source>
</reference>
<evidence type="ECO:0000313" key="1">
    <source>
        <dbReference type="EMBL" id="GLG88450.1"/>
    </source>
</evidence>
<name>A0AA37V580_9FIRM</name>
<sequence length="209" mass="25040">MEIKMDRKEWRKRFKYRMDLSSRITHLTKGGDEDEAFDNLINILEEKRIKGSTRKSGFICGEIPAVCLQDAPLSAIAENLQYEEVLRKEENQKIRYLGFGVRFQKDFIYQQGGRPVIYDDKDEAKKYLLKNEWWRIVKLDLSNSDNIVDWTHEREWRVPKEIVFEYSQCEIILPTSKYYRRFVQYCLGNDREDILLKIRGIVVMSSVYF</sequence>
<protein>
    <recommendedName>
        <fullName evidence="3">DUF2971 domain-containing protein</fullName>
    </recommendedName>
</protein>
<comment type="caution">
    <text evidence="1">The sequence shown here is derived from an EMBL/GenBank/DDBJ whole genome shotgun (WGS) entry which is preliminary data.</text>
</comment>
<evidence type="ECO:0008006" key="3">
    <source>
        <dbReference type="Google" id="ProtNLM"/>
    </source>
</evidence>